<gene>
    <name evidence="1" type="ORF">Pla111_10770</name>
</gene>
<proteinExistence type="predicted"/>
<protein>
    <recommendedName>
        <fullName evidence="3">PilZ domain-containing protein</fullName>
    </recommendedName>
</protein>
<sequence length="112" mass="12211">MKRLVELARFPRESTRCDRERRSQTRYPLSISINGVPIDGQGKPTGLPLSLTLCDIAEAGAGLTTFDRLEAGLLLLQVVIPHEGVASLIGCVEWLKSVGKITRFGMSFPTEG</sequence>
<name>A0A5C5WB40_9BACT</name>
<accession>A0A5C5WB40</accession>
<evidence type="ECO:0008006" key="3">
    <source>
        <dbReference type="Google" id="ProtNLM"/>
    </source>
</evidence>
<organism evidence="1 2">
    <name type="scientific">Botrimarina hoheduenensis</name>
    <dbReference type="NCBI Taxonomy" id="2528000"/>
    <lineage>
        <taxon>Bacteria</taxon>
        <taxon>Pseudomonadati</taxon>
        <taxon>Planctomycetota</taxon>
        <taxon>Planctomycetia</taxon>
        <taxon>Pirellulales</taxon>
        <taxon>Lacipirellulaceae</taxon>
        <taxon>Botrimarina</taxon>
    </lineage>
</organism>
<reference evidence="1 2" key="1">
    <citation type="submission" date="2019-02" db="EMBL/GenBank/DDBJ databases">
        <title>Deep-cultivation of Planctomycetes and their phenomic and genomic characterization uncovers novel biology.</title>
        <authorList>
            <person name="Wiegand S."/>
            <person name="Jogler M."/>
            <person name="Boedeker C."/>
            <person name="Pinto D."/>
            <person name="Vollmers J."/>
            <person name="Rivas-Marin E."/>
            <person name="Kohn T."/>
            <person name="Peeters S.H."/>
            <person name="Heuer A."/>
            <person name="Rast P."/>
            <person name="Oberbeckmann S."/>
            <person name="Bunk B."/>
            <person name="Jeske O."/>
            <person name="Meyerdierks A."/>
            <person name="Storesund J.E."/>
            <person name="Kallscheuer N."/>
            <person name="Luecker S."/>
            <person name="Lage O.M."/>
            <person name="Pohl T."/>
            <person name="Merkel B.J."/>
            <person name="Hornburger P."/>
            <person name="Mueller R.-W."/>
            <person name="Bruemmer F."/>
            <person name="Labrenz M."/>
            <person name="Spormann A.M."/>
            <person name="Op Den Camp H."/>
            <person name="Overmann J."/>
            <person name="Amann R."/>
            <person name="Jetten M.S.M."/>
            <person name="Mascher T."/>
            <person name="Medema M.H."/>
            <person name="Devos D.P."/>
            <person name="Kaster A.-K."/>
            <person name="Ovreas L."/>
            <person name="Rohde M."/>
            <person name="Galperin M.Y."/>
            <person name="Jogler C."/>
        </authorList>
    </citation>
    <scope>NUCLEOTIDE SEQUENCE [LARGE SCALE GENOMIC DNA]</scope>
    <source>
        <strain evidence="1 2">Pla111</strain>
    </source>
</reference>
<dbReference type="EMBL" id="SJPH01000002">
    <property type="protein sequence ID" value="TWT47463.1"/>
    <property type="molecule type" value="Genomic_DNA"/>
</dbReference>
<dbReference type="Proteomes" id="UP000318995">
    <property type="component" value="Unassembled WGS sequence"/>
</dbReference>
<keyword evidence="2" id="KW-1185">Reference proteome</keyword>
<comment type="caution">
    <text evidence="1">The sequence shown here is derived from an EMBL/GenBank/DDBJ whole genome shotgun (WGS) entry which is preliminary data.</text>
</comment>
<evidence type="ECO:0000313" key="2">
    <source>
        <dbReference type="Proteomes" id="UP000318995"/>
    </source>
</evidence>
<dbReference type="AlphaFoldDB" id="A0A5C5WB40"/>
<evidence type="ECO:0000313" key="1">
    <source>
        <dbReference type="EMBL" id="TWT47463.1"/>
    </source>
</evidence>